<evidence type="ECO:0000313" key="2">
    <source>
        <dbReference type="EMBL" id="MCU4718693.1"/>
    </source>
</evidence>
<reference evidence="3" key="1">
    <citation type="submission" date="2023-02" db="EMBL/GenBank/DDBJ databases">
        <title>Enrichment on poylsaccharides allowed isolation of novel metabolic and taxonomic groups of Haloarchaea.</title>
        <authorList>
            <person name="Sorokin D.Y."/>
            <person name="Elcheninov A.G."/>
            <person name="Khizhniak T.V."/>
            <person name="Kolganova T.V."/>
            <person name="Kublanov I.V."/>
        </authorList>
    </citation>
    <scope>NUCLEOTIDE SEQUENCE</scope>
    <source>
        <strain evidence="2 4">HArc-curdl5-1</strain>
        <strain evidence="3">HArc-curdl7</strain>
    </source>
</reference>
<dbReference type="RefSeq" id="WP_315909445.1">
    <property type="nucleotide sequence ID" value="NZ_JAOPKC010000013.1"/>
</dbReference>
<evidence type="ECO:0000313" key="5">
    <source>
        <dbReference type="Proteomes" id="UP001209746"/>
    </source>
</evidence>
<dbReference type="Gene3D" id="2.130.10.10">
    <property type="entry name" value="YVTN repeat-like/Quinoprotein amine dehydrogenase"/>
    <property type="match status" value="1"/>
</dbReference>
<dbReference type="Proteomes" id="UP001209746">
    <property type="component" value="Unassembled WGS sequence"/>
</dbReference>
<dbReference type="EMBL" id="JAOPKC010000013">
    <property type="protein sequence ID" value="MCU4718693.1"/>
    <property type="molecule type" value="Genomic_DNA"/>
</dbReference>
<dbReference type="EMBL" id="JAOPKD010000012">
    <property type="protein sequence ID" value="MCU4727621.1"/>
    <property type="molecule type" value="Genomic_DNA"/>
</dbReference>
<feature type="region of interest" description="Disordered" evidence="1">
    <location>
        <begin position="299"/>
        <end position="324"/>
    </location>
</feature>
<keyword evidence="4" id="KW-1185">Reference proteome</keyword>
<name>A0AAE3LFE8_9EURY</name>
<protein>
    <submittedName>
        <fullName evidence="3">Uncharacterized protein</fullName>
    </submittedName>
</protein>
<dbReference type="SUPFAM" id="SSF63825">
    <property type="entry name" value="YWTD domain"/>
    <property type="match status" value="1"/>
</dbReference>
<proteinExistence type="predicted"/>
<dbReference type="Proteomes" id="UP001208186">
    <property type="component" value="Unassembled WGS sequence"/>
</dbReference>
<gene>
    <name evidence="3" type="ORF">OB914_11655</name>
    <name evidence="2" type="ORF">OB916_11535</name>
</gene>
<organism evidence="3 5">
    <name type="scientific">Halapricum hydrolyticum</name>
    <dbReference type="NCBI Taxonomy" id="2979991"/>
    <lineage>
        <taxon>Archaea</taxon>
        <taxon>Methanobacteriati</taxon>
        <taxon>Methanobacteriota</taxon>
        <taxon>Stenosarchaea group</taxon>
        <taxon>Halobacteria</taxon>
        <taxon>Halobacteriales</taxon>
        <taxon>Haloarculaceae</taxon>
        <taxon>Halapricum</taxon>
    </lineage>
</organism>
<dbReference type="PROSITE" id="PS51318">
    <property type="entry name" value="TAT"/>
    <property type="match status" value="1"/>
</dbReference>
<sequence>MTDEIDSLEWGIDRRTVLKGVGAASVAGLIGVSATGTAAADEHCGPGCGPQCEAEVQLCAAQDIEVGTVYVRRVPGEEQIEVEYVLDGDTENDWYLRETHLYVGKTDPKELSSAPGQFPFTKEEYGDGVTSYTYTIDFDEICEYKVGGGNGRGKGGGGKWEEVDSCGVEVGDCVYIAAHAVVDEVLKEAPYFAADATYEAEQGVKKNGDPIADDRSDPEDALVKAYPDGDFFSLGFMPDGDGGFEAEGGWIEVTFDCPVVNGDGDDLRLWEVTFADYPEEKADVYAWYDGGWRFLGTADNSGQGDEDSPEAHTLSTFDLGNPADEDYDEIESTEKLRIVDKTDPSLHNGNADAFDLDGIEVLQDCTRDETAWGDGCEGCEITDGGNWATYFQFGIGVCEETLPECPMYGTSRVGSDDGEVEIWSIRYDADDDEIVEKVVGDIPDNSSNQNYPNGLAFDPENEIWYFTEEGGILRTMNEDGCLGIKTYNGGSSISGGDSIAGATLYGGAYYFTPQGGDALFKVELNADGSVVEDDGIVIPENVRTLPVTGNTFGDIAADDDGVLYFSVNGAFFKVDLNDSANDEIIVESDDRDAYAVLSQLAFDDTETLWAHNAGDGEWRTVDLSDGSLSDVVATTKTYTDLATCGTYELNDDCPE</sequence>
<dbReference type="AlphaFoldDB" id="A0AAE3LFE8"/>
<dbReference type="InterPro" id="IPR015943">
    <property type="entry name" value="WD40/YVTN_repeat-like_dom_sf"/>
</dbReference>
<accession>A0AAE3LFE8</accession>
<comment type="caution">
    <text evidence="3">The sequence shown here is derived from an EMBL/GenBank/DDBJ whole genome shotgun (WGS) entry which is preliminary data.</text>
</comment>
<dbReference type="InterPro" id="IPR006311">
    <property type="entry name" value="TAT_signal"/>
</dbReference>
<evidence type="ECO:0000313" key="3">
    <source>
        <dbReference type="EMBL" id="MCU4727621.1"/>
    </source>
</evidence>
<evidence type="ECO:0000313" key="4">
    <source>
        <dbReference type="Proteomes" id="UP001208186"/>
    </source>
</evidence>
<evidence type="ECO:0000256" key="1">
    <source>
        <dbReference type="SAM" id="MobiDB-lite"/>
    </source>
</evidence>
<dbReference type="SUPFAM" id="SSF63829">
    <property type="entry name" value="Calcium-dependent phosphotriesterase"/>
    <property type="match status" value="1"/>
</dbReference>